<feature type="binding site" evidence="8">
    <location>
        <begin position="12"/>
        <end position="14"/>
    </location>
    <ligand>
        <name>ATP</name>
        <dbReference type="ChEBI" id="CHEBI:30616"/>
    </ligand>
</feature>
<evidence type="ECO:0000256" key="2">
    <source>
        <dbReference type="ARBA" id="ARBA00022598"/>
    </source>
</evidence>
<name>A0AAE4ZDA4_9BACT</name>
<feature type="binding site" evidence="8">
    <location>
        <begin position="193"/>
        <end position="197"/>
    </location>
    <ligand>
        <name>ATP</name>
        <dbReference type="ChEBI" id="CHEBI:30616"/>
    </ligand>
</feature>
<organism evidence="10 11">
    <name type="scientific">Candidatus Kutchimonas denitrificans</name>
    <dbReference type="NCBI Taxonomy" id="3056748"/>
    <lineage>
        <taxon>Bacteria</taxon>
        <taxon>Pseudomonadati</taxon>
        <taxon>Gemmatimonadota</taxon>
        <taxon>Gemmatimonadia</taxon>
        <taxon>Candidatus Palauibacterales</taxon>
        <taxon>Candidatus Palauibacteraceae</taxon>
        <taxon>Candidatus Kutchimonas</taxon>
    </lineage>
</organism>
<gene>
    <name evidence="8 10" type="primary">trpS</name>
    <name evidence="10" type="ORF">GWO12_13650</name>
</gene>
<dbReference type="InterPro" id="IPR002305">
    <property type="entry name" value="aa-tRNA-synth_Ic"/>
</dbReference>
<dbReference type="PANTHER" id="PTHR43766:SF1">
    <property type="entry name" value="TRYPTOPHAN--TRNA LIGASE, MITOCHONDRIAL"/>
    <property type="match status" value="1"/>
</dbReference>
<dbReference type="PROSITE" id="PS00178">
    <property type="entry name" value="AA_TRNA_LIGASE_I"/>
    <property type="match status" value="1"/>
</dbReference>
<dbReference type="InterPro" id="IPR014729">
    <property type="entry name" value="Rossmann-like_a/b/a_fold"/>
</dbReference>
<dbReference type="HAMAP" id="MF_00140_B">
    <property type="entry name" value="Trp_tRNA_synth_B"/>
    <property type="match status" value="1"/>
</dbReference>
<dbReference type="Proteomes" id="UP000702544">
    <property type="component" value="Unassembled WGS sequence"/>
</dbReference>
<accession>A0AAE4ZDA4</accession>
<dbReference type="InterPro" id="IPR001412">
    <property type="entry name" value="aa-tRNA-synth_I_CS"/>
</dbReference>
<dbReference type="AlphaFoldDB" id="A0AAE4ZDA4"/>
<feature type="short sequence motif" description="'KMSKS' region" evidence="8">
    <location>
        <begin position="193"/>
        <end position="197"/>
    </location>
</feature>
<sequence>MTKKKRVFSGIQPSGELHIGNYLGAVKNWVELQEQYECFFCIVDLHAVTQPYEPEEMPARVFDMALTLMAAGLDPEKCTIFVQSHVPQHAELAWLFNTVTPIGELERMTQYKDKASRQESVLAGLLNYPVLQAADILLYQAELVPVGEDQVQHVELTREIARKWNGRFGEYFPEPEALVGEVRRVMGLDGQAKMSKSLGNTIGLLESPDEIWAKLRPAVTDPARVRREDPGNPFVCNIFSLHRHFSSPADIAWSEHGCRTAGIGCIDCKRRLADNIIKELDPIRERAMELKRHPERVAETLERGAEHCREIASSTMQEALARMGLRGGGPKVKGR</sequence>
<dbReference type="Gene3D" id="1.10.240.10">
    <property type="entry name" value="Tyrosyl-Transfer RNA Synthetase"/>
    <property type="match status" value="1"/>
</dbReference>
<comment type="subcellular location">
    <subcellularLocation>
        <location evidence="8">Cytoplasm</location>
    </subcellularLocation>
</comment>
<protein>
    <recommendedName>
        <fullName evidence="8">Tryptophan--tRNA ligase</fullName>
        <ecNumber evidence="8">6.1.1.2</ecNumber>
    </recommendedName>
    <alternativeName>
        <fullName evidence="8">Tryptophanyl-tRNA synthetase</fullName>
        <shortName evidence="8">TrpRS</shortName>
    </alternativeName>
</protein>
<feature type="short sequence motif" description="'HIGH' region" evidence="8">
    <location>
        <begin position="13"/>
        <end position="21"/>
    </location>
</feature>
<feature type="binding site" evidence="8">
    <location>
        <position position="135"/>
    </location>
    <ligand>
        <name>L-tryptophan</name>
        <dbReference type="ChEBI" id="CHEBI:57912"/>
    </ligand>
</feature>
<dbReference type="InterPro" id="IPR024109">
    <property type="entry name" value="Trp-tRNA-ligase_bac-type"/>
</dbReference>
<proteinExistence type="inferred from homology"/>
<dbReference type="NCBIfam" id="TIGR00233">
    <property type="entry name" value="trpS"/>
    <property type="match status" value="1"/>
</dbReference>
<dbReference type="PRINTS" id="PR01039">
    <property type="entry name" value="TRNASYNTHTRP"/>
</dbReference>
<evidence type="ECO:0000313" key="10">
    <source>
        <dbReference type="EMBL" id="NIR76135.1"/>
    </source>
</evidence>
<evidence type="ECO:0000256" key="5">
    <source>
        <dbReference type="ARBA" id="ARBA00022917"/>
    </source>
</evidence>
<dbReference type="EMBL" id="JAACAK010000113">
    <property type="protein sequence ID" value="NIR76135.1"/>
    <property type="molecule type" value="Genomic_DNA"/>
</dbReference>
<dbReference type="PANTHER" id="PTHR43766">
    <property type="entry name" value="TRYPTOPHAN--TRNA LIGASE, MITOCHONDRIAL"/>
    <property type="match status" value="1"/>
</dbReference>
<evidence type="ECO:0000313" key="11">
    <source>
        <dbReference type="Proteomes" id="UP000702544"/>
    </source>
</evidence>
<dbReference type="GO" id="GO:0005524">
    <property type="term" value="F:ATP binding"/>
    <property type="evidence" value="ECO:0007669"/>
    <property type="project" value="UniProtKB-UniRule"/>
</dbReference>
<evidence type="ECO:0000256" key="6">
    <source>
        <dbReference type="ARBA" id="ARBA00023146"/>
    </source>
</evidence>
<comment type="caution">
    <text evidence="10">The sequence shown here is derived from an EMBL/GenBank/DDBJ whole genome shotgun (WGS) entry which is preliminary data.</text>
</comment>
<dbReference type="EC" id="6.1.1.2" evidence="8"/>
<keyword evidence="6 8" id="KW-0030">Aminoacyl-tRNA synthetase</keyword>
<dbReference type="CDD" id="cd00806">
    <property type="entry name" value="TrpRS_core"/>
    <property type="match status" value="1"/>
</dbReference>
<comment type="catalytic activity">
    <reaction evidence="7 8">
        <text>tRNA(Trp) + L-tryptophan + ATP = L-tryptophyl-tRNA(Trp) + AMP + diphosphate + H(+)</text>
        <dbReference type="Rhea" id="RHEA:24080"/>
        <dbReference type="Rhea" id="RHEA-COMP:9671"/>
        <dbReference type="Rhea" id="RHEA-COMP:9705"/>
        <dbReference type="ChEBI" id="CHEBI:15378"/>
        <dbReference type="ChEBI" id="CHEBI:30616"/>
        <dbReference type="ChEBI" id="CHEBI:33019"/>
        <dbReference type="ChEBI" id="CHEBI:57912"/>
        <dbReference type="ChEBI" id="CHEBI:78442"/>
        <dbReference type="ChEBI" id="CHEBI:78535"/>
        <dbReference type="ChEBI" id="CHEBI:456215"/>
        <dbReference type="EC" id="6.1.1.2"/>
    </reaction>
</comment>
<comment type="function">
    <text evidence="8">Catalyzes the attachment of tryptophan to tRNA(Trp).</text>
</comment>
<evidence type="ECO:0000256" key="4">
    <source>
        <dbReference type="ARBA" id="ARBA00022840"/>
    </source>
</evidence>
<evidence type="ECO:0000256" key="1">
    <source>
        <dbReference type="ARBA" id="ARBA00005594"/>
    </source>
</evidence>
<dbReference type="GO" id="GO:0004830">
    <property type="term" value="F:tryptophan-tRNA ligase activity"/>
    <property type="evidence" value="ECO:0007669"/>
    <property type="project" value="UniProtKB-UniRule"/>
</dbReference>
<dbReference type="GO" id="GO:0006436">
    <property type="term" value="P:tryptophanyl-tRNA aminoacylation"/>
    <property type="evidence" value="ECO:0007669"/>
    <property type="project" value="UniProtKB-UniRule"/>
</dbReference>
<reference evidence="10 11" key="1">
    <citation type="submission" date="2020-01" db="EMBL/GenBank/DDBJ databases">
        <title>Genomes assembled from Gulf of Kutch pelagic sediment metagenomes.</title>
        <authorList>
            <person name="Chandrashekar M."/>
            <person name="Mahajan M.S."/>
            <person name="Dave K.J."/>
            <person name="Vatsa P."/>
            <person name="Nathani N.M."/>
        </authorList>
    </citation>
    <scope>NUCLEOTIDE SEQUENCE [LARGE SCALE GENOMIC DNA]</scope>
    <source>
        <strain evidence="10">KS3-K002</strain>
    </source>
</reference>
<feature type="binding site" evidence="8">
    <location>
        <position position="185"/>
    </location>
    <ligand>
        <name>ATP</name>
        <dbReference type="ChEBI" id="CHEBI:30616"/>
    </ligand>
</feature>
<keyword evidence="5 8" id="KW-0648">Protein biosynthesis</keyword>
<comment type="similarity">
    <text evidence="1 8 9">Belongs to the class-I aminoacyl-tRNA synthetase family.</text>
</comment>
<evidence type="ECO:0000256" key="3">
    <source>
        <dbReference type="ARBA" id="ARBA00022741"/>
    </source>
</evidence>
<dbReference type="Gene3D" id="3.40.50.620">
    <property type="entry name" value="HUPs"/>
    <property type="match status" value="1"/>
</dbReference>
<dbReference type="Pfam" id="PF00579">
    <property type="entry name" value="tRNA-synt_1b"/>
    <property type="match status" value="1"/>
</dbReference>
<feature type="binding site" evidence="8">
    <location>
        <begin position="20"/>
        <end position="21"/>
    </location>
    <ligand>
        <name>ATP</name>
        <dbReference type="ChEBI" id="CHEBI:30616"/>
    </ligand>
</feature>
<keyword evidence="8" id="KW-0963">Cytoplasm</keyword>
<feature type="binding site" evidence="8">
    <location>
        <begin position="147"/>
        <end position="149"/>
    </location>
    <ligand>
        <name>ATP</name>
        <dbReference type="ChEBI" id="CHEBI:30616"/>
    </ligand>
</feature>
<evidence type="ECO:0000256" key="8">
    <source>
        <dbReference type="HAMAP-Rule" id="MF_00140"/>
    </source>
</evidence>
<keyword evidence="3 8" id="KW-0547">Nucleotide-binding</keyword>
<dbReference type="InterPro" id="IPR050203">
    <property type="entry name" value="Trp-tRNA_synthetase"/>
</dbReference>
<evidence type="ECO:0000256" key="7">
    <source>
        <dbReference type="ARBA" id="ARBA00049929"/>
    </source>
</evidence>
<dbReference type="InterPro" id="IPR002306">
    <property type="entry name" value="Trp-tRNA-ligase"/>
</dbReference>
<comment type="subunit">
    <text evidence="8">Homodimer.</text>
</comment>
<keyword evidence="4 8" id="KW-0067">ATP-binding</keyword>
<dbReference type="GO" id="GO:0005829">
    <property type="term" value="C:cytosol"/>
    <property type="evidence" value="ECO:0007669"/>
    <property type="project" value="TreeGrafter"/>
</dbReference>
<dbReference type="SUPFAM" id="SSF52374">
    <property type="entry name" value="Nucleotidylyl transferase"/>
    <property type="match status" value="1"/>
</dbReference>
<evidence type="ECO:0000256" key="9">
    <source>
        <dbReference type="RuleBase" id="RU363036"/>
    </source>
</evidence>
<dbReference type="FunFam" id="1.10.240.10:FF:000005">
    <property type="entry name" value="Tryptophan--tRNA ligase"/>
    <property type="match status" value="1"/>
</dbReference>
<keyword evidence="2 8" id="KW-0436">Ligase</keyword>